<dbReference type="HAMAP" id="MF_00081">
    <property type="entry name" value="HrcA"/>
    <property type="match status" value="1"/>
</dbReference>
<dbReference type="GO" id="GO:0003677">
    <property type="term" value="F:DNA binding"/>
    <property type="evidence" value="ECO:0007669"/>
    <property type="project" value="InterPro"/>
</dbReference>
<dbReference type="InterPro" id="IPR021153">
    <property type="entry name" value="HrcA_C"/>
</dbReference>
<dbReference type="PANTHER" id="PTHR34824">
    <property type="entry name" value="HEAT-INDUCIBLE TRANSCRIPTION REPRESSOR HRCA"/>
    <property type="match status" value="1"/>
</dbReference>
<dbReference type="PANTHER" id="PTHR34824:SF1">
    <property type="entry name" value="HEAT-INDUCIBLE TRANSCRIPTION REPRESSOR HRCA"/>
    <property type="match status" value="1"/>
</dbReference>
<evidence type="ECO:0000313" key="8">
    <source>
        <dbReference type="EMBL" id="MDQ0416235.1"/>
    </source>
</evidence>
<evidence type="ECO:0000256" key="3">
    <source>
        <dbReference type="ARBA" id="ARBA00023016"/>
    </source>
</evidence>
<evidence type="ECO:0000256" key="2">
    <source>
        <dbReference type="ARBA" id="ARBA00023015"/>
    </source>
</evidence>
<dbReference type="InterPro" id="IPR036390">
    <property type="entry name" value="WH_DNA-bd_sf"/>
</dbReference>
<dbReference type="Pfam" id="PF01628">
    <property type="entry name" value="HrcA"/>
    <property type="match status" value="1"/>
</dbReference>
<evidence type="ECO:0000256" key="4">
    <source>
        <dbReference type="ARBA" id="ARBA00023163"/>
    </source>
</evidence>
<evidence type="ECO:0000313" key="9">
    <source>
        <dbReference type="Proteomes" id="UP001238450"/>
    </source>
</evidence>
<dbReference type="Proteomes" id="UP001238450">
    <property type="component" value="Unassembled WGS sequence"/>
</dbReference>
<dbReference type="PIRSF" id="PIRSF005485">
    <property type="entry name" value="HrcA"/>
    <property type="match status" value="1"/>
</dbReference>
<gene>
    <name evidence="6" type="primary">hrcA</name>
    <name evidence="8" type="ORF">J2Z48_000399</name>
</gene>
<feature type="domain" description="Heat-inducible transcription repressor HrcA C-terminal" evidence="7">
    <location>
        <begin position="104"/>
        <end position="325"/>
    </location>
</feature>
<keyword evidence="3 6" id="KW-0346">Stress response</keyword>
<evidence type="ECO:0000256" key="6">
    <source>
        <dbReference type="HAMAP-Rule" id="MF_00081"/>
    </source>
</evidence>
<dbReference type="SUPFAM" id="SSF46785">
    <property type="entry name" value="Winged helix' DNA-binding domain"/>
    <property type="match status" value="1"/>
</dbReference>
<keyword evidence="9" id="KW-1185">Reference proteome</keyword>
<dbReference type="NCBIfam" id="TIGR00331">
    <property type="entry name" value="hrcA"/>
    <property type="match status" value="1"/>
</dbReference>
<proteinExistence type="inferred from homology"/>
<dbReference type="FunFam" id="1.10.10.10:FF:000049">
    <property type="entry name" value="Heat-inducible transcription repressor HrcA"/>
    <property type="match status" value="1"/>
</dbReference>
<dbReference type="AlphaFoldDB" id="A0AAJ1TKH1"/>
<dbReference type="InterPro" id="IPR036388">
    <property type="entry name" value="WH-like_DNA-bd_sf"/>
</dbReference>
<dbReference type="EMBL" id="JAUSUV010000002">
    <property type="protein sequence ID" value="MDQ0416235.1"/>
    <property type="molecule type" value="Genomic_DNA"/>
</dbReference>
<comment type="similarity">
    <text evidence="6">Belongs to the HrcA family.</text>
</comment>
<dbReference type="GO" id="GO:0045892">
    <property type="term" value="P:negative regulation of DNA-templated transcription"/>
    <property type="evidence" value="ECO:0007669"/>
    <property type="project" value="UniProtKB-UniRule"/>
</dbReference>
<comment type="function">
    <text evidence="5 6">Negative regulator of class I heat shock genes (grpE-dnaK-dnaJ and groELS operons). Prevents heat-shock induction of these operons.</text>
</comment>
<dbReference type="InterPro" id="IPR002571">
    <property type="entry name" value="HrcA"/>
</dbReference>
<comment type="caution">
    <text evidence="8">The sequence shown here is derived from an EMBL/GenBank/DDBJ whole genome shotgun (WGS) entry which is preliminary data.</text>
</comment>
<protein>
    <recommendedName>
        <fullName evidence="6">Heat-inducible transcription repressor HrcA</fullName>
    </recommendedName>
</protein>
<accession>A0AAJ1TKH1</accession>
<organism evidence="8 9">
    <name type="scientific">Croceifilum oryzae</name>
    <dbReference type="NCBI Taxonomy" id="1553429"/>
    <lineage>
        <taxon>Bacteria</taxon>
        <taxon>Bacillati</taxon>
        <taxon>Bacillota</taxon>
        <taxon>Bacilli</taxon>
        <taxon>Bacillales</taxon>
        <taxon>Thermoactinomycetaceae</taxon>
        <taxon>Croceifilum</taxon>
    </lineage>
</organism>
<dbReference type="SUPFAM" id="SSF55781">
    <property type="entry name" value="GAF domain-like"/>
    <property type="match status" value="1"/>
</dbReference>
<keyword evidence="1 6" id="KW-0678">Repressor</keyword>
<name>A0AAJ1TKH1_9BACL</name>
<dbReference type="RefSeq" id="WP_307250511.1">
    <property type="nucleotide sequence ID" value="NZ_JAUSUV010000002.1"/>
</dbReference>
<evidence type="ECO:0000256" key="1">
    <source>
        <dbReference type="ARBA" id="ARBA00022491"/>
    </source>
</evidence>
<dbReference type="Gene3D" id="1.10.10.10">
    <property type="entry name" value="Winged helix-like DNA-binding domain superfamily/Winged helix DNA-binding domain"/>
    <property type="match status" value="1"/>
</dbReference>
<dbReference type="Gene3D" id="3.30.450.40">
    <property type="match status" value="1"/>
</dbReference>
<evidence type="ECO:0000256" key="5">
    <source>
        <dbReference type="ARBA" id="ARBA00055319"/>
    </source>
</evidence>
<keyword evidence="2 6" id="KW-0805">Transcription regulation</keyword>
<reference evidence="8 9" key="1">
    <citation type="submission" date="2023-07" db="EMBL/GenBank/DDBJ databases">
        <title>Genomic Encyclopedia of Type Strains, Phase IV (KMG-IV): sequencing the most valuable type-strain genomes for metagenomic binning, comparative biology and taxonomic classification.</title>
        <authorList>
            <person name="Goeker M."/>
        </authorList>
    </citation>
    <scope>NUCLEOTIDE SEQUENCE [LARGE SCALE GENOMIC DNA]</scope>
    <source>
        <strain evidence="8 9">DSM 46876</strain>
    </source>
</reference>
<sequence length="345" mass="38948">MLTERQKRILWAICEDYIESAEPVGSRSVSKKNDVGFSAATVRNEMADLEEMGFLEQPHTSAGRIPSQQGYRFYVDHLLTPRIWGDEEIHAIHNLFPKDTTHIEQAIEHTSELLSQLTNYTSVVIGPNLQEHRLRHLQMIPLTEHSAVFIIVTDLGHVNQQRVLLPEGMSISVMERLVNLLNKRLQGISVSKLRLVVERDLADELTRYVAEYGSMMFLLDQMLAPQQENRIYTSGTTKMLDQPEFRDLHKMKSLLDLLDGKNQSIIQLLNSSSPSNGVQVKIGNEISIEGANHISLIIASFTLDSESIGAIGVLGPTRMEYAKVIGLMDVISKDISKRLTELYEK</sequence>
<dbReference type="InterPro" id="IPR029016">
    <property type="entry name" value="GAF-like_dom_sf"/>
</dbReference>
<dbReference type="Gene3D" id="3.30.390.60">
    <property type="entry name" value="Heat-inducible transcription repressor hrca homolog, domain 3"/>
    <property type="match status" value="1"/>
</dbReference>
<dbReference type="InterPro" id="IPR023120">
    <property type="entry name" value="WHTH_transcript_rep_HrcA_IDD"/>
</dbReference>
<evidence type="ECO:0000259" key="7">
    <source>
        <dbReference type="Pfam" id="PF01628"/>
    </source>
</evidence>
<keyword evidence="4 6" id="KW-0804">Transcription</keyword>